<reference evidence="1 2" key="1">
    <citation type="submission" date="2016-10" db="EMBL/GenBank/DDBJ databases">
        <authorList>
            <person name="Varghese N."/>
            <person name="Submissions S."/>
        </authorList>
    </citation>
    <scope>NUCLEOTIDE SEQUENCE [LARGE SCALE GENOMIC DNA]</scope>
    <source>
        <strain evidence="1 2">DSM 1361</strain>
    </source>
</reference>
<proteinExistence type="predicted"/>
<keyword evidence="2" id="KW-1185">Reference proteome</keyword>
<evidence type="ECO:0000313" key="1">
    <source>
        <dbReference type="EMBL" id="SFP67317.1"/>
    </source>
</evidence>
<name>A0A662ZKF3_9GAMM</name>
<organism evidence="1 2">
    <name type="scientific">Ruminobacter amylophilus</name>
    <dbReference type="NCBI Taxonomy" id="867"/>
    <lineage>
        <taxon>Bacteria</taxon>
        <taxon>Pseudomonadati</taxon>
        <taxon>Pseudomonadota</taxon>
        <taxon>Gammaproteobacteria</taxon>
        <taxon>Aeromonadales</taxon>
        <taxon>Succinivibrionaceae</taxon>
        <taxon>Ruminobacter</taxon>
    </lineage>
</organism>
<evidence type="ECO:0000313" key="2">
    <source>
        <dbReference type="Proteomes" id="UP000243745"/>
    </source>
</evidence>
<dbReference type="Proteomes" id="UP000243745">
    <property type="component" value="Unassembled WGS sequence"/>
</dbReference>
<dbReference type="EMBL" id="FOXF01000053">
    <property type="protein sequence ID" value="SFP67317.1"/>
    <property type="molecule type" value="Genomic_DNA"/>
</dbReference>
<protein>
    <submittedName>
        <fullName evidence="1">Uncharacterized protein</fullName>
    </submittedName>
</protein>
<gene>
    <name evidence="1" type="ORF">SAMN02910344_02026</name>
</gene>
<dbReference type="AlphaFoldDB" id="A0A662ZKF3"/>
<accession>A0A662ZKF3</accession>
<sequence>MLVRPLSHIETEIYKRSIKQLLAVDSHKLSLEGISLLTMGRLSIEIGPCLYECFLKKNSNKHLFVFLSGCDIKFVYSC</sequence>